<keyword evidence="1" id="KW-0145">Chemotaxis</keyword>
<dbReference type="CDD" id="cd17910">
    <property type="entry name" value="CheC_ClassII"/>
    <property type="match status" value="1"/>
</dbReference>
<protein>
    <submittedName>
        <fullName evidence="3">Chemotaxis protein CheC</fullName>
    </submittedName>
</protein>
<dbReference type="EMBL" id="CP159837">
    <property type="protein sequence ID" value="XCM35999.1"/>
    <property type="molecule type" value="Genomic_DNA"/>
</dbReference>
<dbReference type="RefSeq" id="WP_354635038.1">
    <property type="nucleotide sequence ID" value="NZ_CP159837.1"/>
</dbReference>
<dbReference type="InterPro" id="IPR028976">
    <property type="entry name" value="CheC-like_sf"/>
</dbReference>
<evidence type="ECO:0000256" key="1">
    <source>
        <dbReference type="ARBA" id="ARBA00022500"/>
    </source>
</evidence>
<evidence type="ECO:0000256" key="2">
    <source>
        <dbReference type="ARBA" id="ARBA00022801"/>
    </source>
</evidence>
<proteinExistence type="predicted"/>
<keyword evidence="2" id="KW-0378">Hydrolase</keyword>
<name>A0AAU8JCU7_9CYAN</name>
<organism evidence="3">
    <name type="scientific">Planktothricoides raciborskii GIHE-MW2</name>
    <dbReference type="NCBI Taxonomy" id="2792601"/>
    <lineage>
        <taxon>Bacteria</taxon>
        <taxon>Bacillati</taxon>
        <taxon>Cyanobacteriota</taxon>
        <taxon>Cyanophyceae</taxon>
        <taxon>Oscillatoriophycideae</taxon>
        <taxon>Oscillatoriales</taxon>
        <taxon>Oscillatoriaceae</taxon>
        <taxon>Planktothricoides</taxon>
    </lineage>
</organism>
<dbReference type="AlphaFoldDB" id="A0AAU8JCU7"/>
<dbReference type="GO" id="GO:0006935">
    <property type="term" value="P:chemotaxis"/>
    <property type="evidence" value="ECO:0007669"/>
    <property type="project" value="UniProtKB-KW"/>
</dbReference>
<dbReference type="PANTHER" id="PTHR43693">
    <property type="entry name" value="PROTEIN PHOSPHATASE CHEZ"/>
    <property type="match status" value="1"/>
</dbReference>
<dbReference type="SUPFAM" id="SSF103039">
    <property type="entry name" value="CheC-like"/>
    <property type="match status" value="1"/>
</dbReference>
<evidence type="ECO:0000313" key="3">
    <source>
        <dbReference type="EMBL" id="XCM35999.1"/>
    </source>
</evidence>
<dbReference type="Gene3D" id="3.40.1550.10">
    <property type="entry name" value="CheC-like"/>
    <property type="match status" value="1"/>
</dbReference>
<dbReference type="InterPro" id="IPR050992">
    <property type="entry name" value="CheZ_family_phosphatases"/>
</dbReference>
<reference evidence="3" key="1">
    <citation type="submission" date="2024-07" db="EMBL/GenBank/DDBJ databases">
        <authorList>
            <person name="Kim Y.J."/>
            <person name="Jeong J.Y."/>
        </authorList>
    </citation>
    <scope>NUCLEOTIDE SEQUENCE</scope>
    <source>
        <strain evidence="3">GIHE-MW2</strain>
    </source>
</reference>
<dbReference type="GO" id="GO:0016787">
    <property type="term" value="F:hydrolase activity"/>
    <property type="evidence" value="ECO:0007669"/>
    <property type="project" value="UniProtKB-KW"/>
</dbReference>
<sequence length="204" mass="22276">MKLTDSQLNTLQEVFNIGVGRSAGVLNEMIGLHICLQIPWVKIMSPLEAKKELADRLEGNPLSTVRLTFGGTLSGNAQLVFPTDSASQLVSILTEGELSSPDLDSMKIGALTEVGNIVLSGIMGAMSNLLKQDFEYLLPNYLEDSVDHLLEIQGYNANHTILLAQNSFNIEDMPIKGNIILLFKLGSFENLMAAISHLMDIDDE</sequence>
<dbReference type="PANTHER" id="PTHR43693:SF1">
    <property type="entry name" value="PROTEIN PHOSPHATASE CHEZ"/>
    <property type="match status" value="1"/>
</dbReference>
<accession>A0AAU8JCU7</accession>
<gene>
    <name evidence="3" type="ORF">ABWT76_004721</name>
</gene>